<evidence type="ECO:0000313" key="2">
    <source>
        <dbReference type="Proteomes" id="UP000789759"/>
    </source>
</evidence>
<accession>A0A9N9BU53</accession>
<proteinExistence type="predicted"/>
<name>A0A9N9BU53_9GLOM</name>
<protein>
    <submittedName>
        <fullName evidence="1">5155_t:CDS:1</fullName>
    </submittedName>
</protein>
<dbReference type="Proteomes" id="UP000789759">
    <property type="component" value="Unassembled WGS sequence"/>
</dbReference>
<dbReference type="EMBL" id="CAJVQA010003504">
    <property type="protein sequence ID" value="CAG8576081.1"/>
    <property type="molecule type" value="Genomic_DNA"/>
</dbReference>
<sequence>MWVSSRWVPTIDLARQWEHFFDSVTFGPHSGCFNVTHYSTLLHNTTSPTHEVLKAYSTQIDCASSTIDFALMMPI</sequence>
<keyword evidence="2" id="KW-1185">Reference proteome</keyword>
<comment type="caution">
    <text evidence="1">The sequence shown here is derived from an EMBL/GenBank/DDBJ whole genome shotgun (WGS) entry which is preliminary data.</text>
</comment>
<dbReference type="AlphaFoldDB" id="A0A9N9BU53"/>
<evidence type="ECO:0000313" key="1">
    <source>
        <dbReference type="EMBL" id="CAG8576081.1"/>
    </source>
</evidence>
<reference evidence="1" key="1">
    <citation type="submission" date="2021-06" db="EMBL/GenBank/DDBJ databases">
        <authorList>
            <person name="Kallberg Y."/>
            <person name="Tangrot J."/>
            <person name="Rosling A."/>
        </authorList>
    </citation>
    <scope>NUCLEOTIDE SEQUENCE</scope>
    <source>
        <strain evidence="1">FL966</strain>
    </source>
</reference>
<organism evidence="1 2">
    <name type="scientific">Cetraspora pellucida</name>
    <dbReference type="NCBI Taxonomy" id="1433469"/>
    <lineage>
        <taxon>Eukaryota</taxon>
        <taxon>Fungi</taxon>
        <taxon>Fungi incertae sedis</taxon>
        <taxon>Mucoromycota</taxon>
        <taxon>Glomeromycotina</taxon>
        <taxon>Glomeromycetes</taxon>
        <taxon>Diversisporales</taxon>
        <taxon>Gigasporaceae</taxon>
        <taxon>Cetraspora</taxon>
    </lineage>
</organism>
<gene>
    <name evidence="1" type="ORF">CPELLU_LOCUS5870</name>
</gene>